<dbReference type="EMBL" id="KQ483692">
    <property type="protein sequence ID" value="KYP42932.1"/>
    <property type="molecule type" value="Genomic_DNA"/>
</dbReference>
<accession>A0A151RK65</accession>
<feature type="coiled-coil region" evidence="1">
    <location>
        <begin position="495"/>
        <end position="536"/>
    </location>
</feature>
<protein>
    <recommendedName>
        <fullName evidence="3">C2 NT-type domain-containing protein</fullName>
    </recommendedName>
</protein>
<dbReference type="AlphaFoldDB" id="A0A151RK65"/>
<feature type="compositionally biased region" description="Low complexity" evidence="2">
    <location>
        <begin position="173"/>
        <end position="184"/>
    </location>
</feature>
<keyword evidence="5" id="KW-1185">Reference proteome</keyword>
<feature type="region of interest" description="Disordered" evidence="2">
    <location>
        <begin position="1000"/>
        <end position="1020"/>
    </location>
</feature>
<organism evidence="4 5">
    <name type="scientific">Cajanus cajan</name>
    <name type="common">Pigeon pea</name>
    <name type="synonym">Cajanus indicus</name>
    <dbReference type="NCBI Taxonomy" id="3821"/>
    <lineage>
        <taxon>Eukaryota</taxon>
        <taxon>Viridiplantae</taxon>
        <taxon>Streptophyta</taxon>
        <taxon>Embryophyta</taxon>
        <taxon>Tracheophyta</taxon>
        <taxon>Spermatophyta</taxon>
        <taxon>Magnoliopsida</taxon>
        <taxon>eudicotyledons</taxon>
        <taxon>Gunneridae</taxon>
        <taxon>Pentapetalae</taxon>
        <taxon>rosids</taxon>
        <taxon>fabids</taxon>
        <taxon>Fabales</taxon>
        <taxon>Fabaceae</taxon>
        <taxon>Papilionoideae</taxon>
        <taxon>50 kb inversion clade</taxon>
        <taxon>NPAAA clade</taxon>
        <taxon>indigoferoid/millettioid clade</taxon>
        <taxon>Phaseoleae</taxon>
        <taxon>Cajanus</taxon>
    </lineage>
</organism>
<feature type="region of interest" description="Disordered" evidence="2">
    <location>
        <begin position="204"/>
        <end position="271"/>
    </location>
</feature>
<name>A0A151RK65_CAJCA</name>
<feature type="coiled-coil region" evidence="1">
    <location>
        <begin position="571"/>
        <end position="686"/>
    </location>
</feature>
<feature type="coiled-coil region" evidence="1">
    <location>
        <begin position="772"/>
        <end position="831"/>
    </location>
</feature>
<feature type="region of interest" description="Disordered" evidence="2">
    <location>
        <begin position="170"/>
        <end position="189"/>
    </location>
</feature>
<proteinExistence type="predicted"/>
<dbReference type="Gramene" id="C.cajan_33337.t">
    <property type="protein sequence ID" value="C.cajan_33337.t"/>
    <property type="gene ID" value="C.cajan_33337"/>
</dbReference>
<dbReference type="PANTHER" id="PTHR47270">
    <property type="entry name" value="PROTEIN MLP1-LIKE"/>
    <property type="match status" value="1"/>
</dbReference>
<feature type="domain" description="C2 NT-type" evidence="3">
    <location>
        <begin position="6"/>
        <end position="144"/>
    </location>
</feature>
<keyword evidence="1" id="KW-0175">Coiled coil</keyword>
<evidence type="ECO:0000313" key="4">
    <source>
        <dbReference type="EMBL" id="KYP42932.1"/>
    </source>
</evidence>
<dbReference type="Proteomes" id="UP000075243">
    <property type="component" value="Unassembled WGS sequence"/>
</dbReference>
<gene>
    <name evidence="4" type="ORF">KK1_035639</name>
</gene>
<dbReference type="PANTHER" id="PTHR47270:SF3">
    <property type="entry name" value="HYPOTETICAL PROTEIN"/>
    <property type="match status" value="1"/>
</dbReference>
<dbReference type="STRING" id="3821.A0A151RK65"/>
<feature type="coiled-coil region" evidence="1">
    <location>
        <begin position="893"/>
        <end position="986"/>
    </location>
</feature>
<sequence length="1154" mass="132061">MFRLHKHRAPKSGDKIEFRISHLKALQVPKGWDKLFVSVVSVENGKTIAKSNKVPVRNGGCQWSDTFSESIWVSRDGLSKGIDDGVLKLIVAMGSSRSGILGEATVSLTSYMSSGAAIPLSIPLNKCNHGTVVTVQCLTPRSKLRDQNSSETNFHLKAINENNYDQAVKSNESDCSNVQSVESSSVEDFDSMLSLGEVETRETSFSGSVSNCSHNSTEGSTGRGNISPCTSDGQSPIGRQDSTSSQKSVSHHDYPVNDSSQSNNSPFNSQKMQDIGALSSKTTNAYNNRLEAAEDTSEELRAEAKMWEMNARKLMGDLDMLRTEFSDQSKKLEGMEMDLSAAQVERDSLKKEVEQLKLSFEDPIVRQKASEDSVSHGECIPEIENALKEELKFEKESNANLSLQLKRSQEANVEFVSVLQELEETIEQQKIEIENLSSLPSKFSDLEESFQQNIEMEYESKLYDKDKEISSLKAKLFESIPENCIVETVPRNLADVDLLREIEVLKEKVEELEIDCNELTEENLELLFKLKEAKKNSKDGGACEEDLFTDKLKDQSSTGFGNDHYFSIQELENIEQEKQQLSIHVSVLEDQLRDLTNDQEFCLSELESSRSQAARFQEKIMEMESEIDSSTEDFKQKLKVAQIRWSEAQEECEYLRGANQKLQITAEKLEEECSSFEKLNGDLRQQNLKLEEYCSLVGDRLRESDEKFVKCSKRVELLEKKLTLMVEDIASKEKHLTSDLDNFFDENRKHIEQGQVLLNQMQMEKMVETQNLELEVEKLKEAQSKVVLAKNEVEMMQTQYEQKLKDLTTQLAEYKIKMEMMMSEHEKLLNLAEDHKSRELKLKSTINALELKLTVSEYERQQIMDESGNLKVKLQKTHEFENEIIALKKELTLEKAASELEDCKRTRASLEERLVQLDNDLKARETRCVQDTELSHSKRINRQHQQTIQLLEQEKVELQTKAQALEEELKLIKEQKRNQVSKLNRKCLPVHDDLKASKSHVVKNTNQHRSNRKKSFKNDREIMKDQQEPCYGIKHQSEVETELGLLDENVHAIEVDPLPKTQLLETELAKAEETNDRSPSQGRNNQANGPVKSMVEELVTKEIFERTKSILEEELRDIQERYFHMSLKYAQVEAEREELVMKLKATKNKKGWLS</sequence>
<feature type="coiled-coil region" evidence="1">
    <location>
        <begin position="1101"/>
        <end position="1149"/>
    </location>
</feature>
<evidence type="ECO:0000256" key="1">
    <source>
        <dbReference type="SAM" id="Coils"/>
    </source>
</evidence>
<evidence type="ECO:0000259" key="3">
    <source>
        <dbReference type="PROSITE" id="PS51840"/>
    </source>
</evidence>
<evidence type="ECO:0000313" key="5">
    <source>
        <dbReference type="Proteomes" id="UP000075243"/>
    </source>
</evidence>
<dbReference type="OMA" id="FHEESAN"/>
<dbReference type="InterPro" id="IPR019448">
    <property type="entry name" value="NT-C2"/>
</dbReference>
<feature type="coiled-coil region" evidence="1">
    <location>
        <begin position="384"/>
        <end position="439"/>
    </location>
</feature>
<feature type="compositionally biased region" description="Polar residues" evidence="2">
    <location>
        <begin position="1077"/>
        <end position="1088"/>
    </location>
</feature>
<dbReference type="PROSITE" id="PS51840">
    <property type="entry name" value="C2_NT"/>
    <property type="match status" value="1"/>
</dbReference>
<reference evidence="4" key="1">
    <citation type="journal article" date="2012" name="Nat. Biotechnol.">
        <title>Draft genome sequence of pigeonpea (Cajanus cajan), an orphan legume crop of resource-poor farmers.</title>
        <authorList>
            <person name="Varshney R.K."/>
            <person name="Chen W."/>
            <person name="Li Y."/>
            <person name="Bharti A.K."/>
            <person name="Saxena R.K."/>
            <person name="Schlueter J.A."/>
            <person name="Donoghue M.T."/>
            <person name="Azam S."/>
            <person name="Fan G."/>
            <person name="Whaley A.M."/>
            <person name="Farmer A.D."/>
            <person name="Sheridan J."/>
            <person name="Iwata A."/>
            <person name="Tuteja R."/>
            <person name="Penmetsa R.V."/>
            <person name="Wu W."/>
            <person name="Upadhyaya H.D."/>
            <person name="Yang S.P."/>
            <person name="Shah T."/>
            <person name="Saxena K.B."/>
            <person name="Michael T."/>
            <person name="McCombie W.R."/>
            <person name="Yang B."/>
            <person name="Zhang G."/>
            <person name="Yang H."/>
            <person name="Wang J."/>
            <person name="Spillane C."/>
            <person name="Cook D.R."/>
            <person name="May G.D."/>
            <person name="Xu X."/>
            <person name="Jackson S.A."/>
        </authorList>
    </citation>
    <scope>NUCLEOTIDE SEQUENCE [LARGE SCALE GENOMIC DNA]</scope>
</reference>
<feature type="compositionally biased region" description="Polar residues" evidence="2">
    <location>
        <begin position="204"/>
        <end position="234"/>
    </location>
</feature>
<feature type="compositionally biased region" description="Low complexity" evidence="2">
    <location>
        <begin position="257"/>
        <end position="269"/>
    </location>
</feature>
<feature type="coiled-coil region" evidence="1">
    <location>
        <begin position="283"/>
        <end position="359"/>
    </location>
</feature>
<feature type="region of interest" description="Disordered" evidence="2">
    <location>
        <begin position="1069"/>
        <end position="1092"/>
    </location>
</feature>
<evidence type="ECO:0000256" key="2">
    <source>
        <dbReference type="SAM" id="MobiDB-lite"/>
    </source>
</evidence>
<dbReference type="Pfam" id="PF10358">
    <property type="entry name" value="NT-C2"/>
    <property type="match status" value="1"/>
</dbReference>